<evidence type="ECO:0000256" key="10">
    <source>
        <dbReference type="PIRSR" id="PIRSR634016-1"/>
    </source>
</evidence>
<dbReference type="AlphaFoldDB" id="A0A0R1ZE01"/>
<feature type="domain" description="Aminopeptidase N-like N-terminal" evidence="16">
    <location>
        <begin position="12"/>
        <end position="181"/>
    </location>
</feature>
<dbReference type="Pfam" id="PF01433">
    <property type="entry name" value="Peptidase_M1"/>
    <property type="match status" value="1"/>
</dbReference>
<dbReference type="GO" id="GO:0070006">
    <property type="term" value="F:metalloaminopeptidase activity"/>
    <property type="evidence" value="ECO:0007669"/>
    <property type="project" value="TreeGrafter"/>
</dbReference>
<dbReference type="GO" id="GO:0006508">
    <property type="term" value="P:proteolysis"/>
    <property type="evidence" value="ECO:0007669"/>
    <property type="project" value="UniProtKB-KW"/>
</dbReference>
<evidence type="ECO:0000256" key="5">
    <source>
        <dbReference type="ARBA" id="ARBA00022670"/>
    </source>
</evidence>
<dbReference type="Gene3D" id="1.10.390.10">
    <property type="entry name" value="Neutral Protease Domain 2"/>
    <property type="match status" value="1"/>
</dbReference>
<feature type="domain" description="ERAP1-like C-terminal" evidence="15">
    <location>
        <begin position="509"/>
        <end position="820"/>
    </location>
</feature>
<comment type="similarity">
    <text evidence="2 13">Belongs to the peptidase M1 family.</text>
</comment>
<dbReference type="PRINTS" id="PR00756">
    <property type="entry name" value="ALADIPTASE"/>
</dbReference>
<keyword evidence="9 13" id="KW-0482">Metalloprotease</keyword>
<evidence type="ECO:0000256" key="9">
    <source>
        <dbReference type="ARBA" id="ARBA00023049"/>
    </source>
</evidence>
<evidence type="ECO:0000259" key="15">
    <source>
        <dbReference type="Pfam" id="PF11838"/>
    </source>
</evidence>
<dbReference type="InterPro" id="IPR042097">
    <property type="entry name" value="Aminopeptidase_N-like_N_sf"/>
</dbReference>
<dbReference type="FunFam" id="1.10.390.10:FF:000013">
    <property type="entry name" value="Aminopeptidase N"/>
    <property type="match status" value="1"/>
</dbReference>
<dbReference type="GO" id="GO:0016020">
    <property type="term" value="C:membrane"/>
    <property type="evidence" value="ECO:0007669"/>
    <property type="project" value="TreeGrafter"/>
</dbReference>
<evidence type="ECO:0000256" key="13">
    <source>
        <dbReference type="RuleBase" id="RU364040"/>
    </source>
</evidence>
<keyword evidence="8 11" id="KW-0862">Zinc</keyword>
<keyword evidence="4 13" id="KW-0031">Aminopeptidase</keyword>
<dbReference type="Gene3D" id="1.25.50.20">
    <property type="match status" value="1"/>
</dbReference>
<evidence type="ECO:0000313" key="17">
    <source>
        <dbReference type="EMBL" id="KRM52925.1"/>
    </source>
</evidence>
<comment type="subunit">
    <text evidence="3">Monomer.</text>
</comment>
<dbReference type="CDD" id="cd09601">
    <property type="entry name" value="M1_APN-Q_like"/>
    <property type="match status" value="1"/>
</dbReference>
<dbReference type="GO" id="GO:0005615">
    <property type="term" value="C:extracellular space"/>
    <property type="evidence" value="ECO:0007669"/>
    <property type="project" value="TreeGrafter"/>
</dbReference>
<keyword evidence="5 13" id="KW-0645">Protease</keyword>
<dbReference type="InterPro" id="IPR034016">
    <property type="entry name" value="M1_APN-typ"/>
</dbReference>
<dbReference type="EMBL" id="AYYZ01000012">
    <property type="protein sequence ID" value="KRM52925.1"/>
    <property type="molecule type" value="Genomic_DNA"/>
</dbReference>
<dbReference type="Pfam" id="PF17900">
    <property type="entry name" value="Peptidase_M1_N"/>
    <property type="match status" value="1"/>
</dbReference>
<accession>A0A0R1ZE01</accession>
<dbReference type="GO" id="GO:0008270">
    <property type="term" value="F:zinc ion binding"/>
    <property type="evidence" value="ECO:0007669"/>
    <property type="project" value="UniProtKB-UniRule"/>
</dbReference>
<dbReference type="InterPro" id="IPR027268">
    <property type="entry name" value="Peptidase_M4/M1_CTD_sf"/>
</dbReference>
<dbReference type="Pfam" id="PF11838">
    <property type="entry name" value="ERAP1_C"/>
    <property type="match status" value="1"/>
</dbReference>
<dbReference type="PATRIC" id="fig|1423820.4.peg.205"/>
<dbReference type="InterPro" id="IPR045357">
    <property type="entry name" value="Aminopeptidase_N-like_N"/>
</dbReference>
<dbReference type="SUPFAM" id="SSF63737">
    <property type="entry name" value="Leukotriene A4 hydrolase N-terminal domain"/>
    <property type="match status" value="1"/>
</dbReference>
<dbReference type="Gene3D" id="2.60.40.1730">
    <property type="entry name" value="tricorn interacting facor f3 domain"/>
    <property type="match status" value="1"/>
</dbReference>
<evidence type="ECO:0000256" key="4">
    <source>
        <dbReference type="ARBA" id="ARBA00022438"/>
    </source>
</evidence>
<dbReference type="GO" id="GO:0042277">
    <property type="term" value="F:peptide binding"/>
    <property type="evidence" value="ECO:0007669"/>
    <property type="project" value="TreeGrafter"/>
</dbReference>
<dbReference type="EC" id="3.4.11.-" evidence="13"/>
<dbReference type="STRING" id="1423820.FC64_GL000202"/>
<sequence>MTKKEHLYDLFKPVHYDVYLDINRETKTFNGKVTMKGEAVKPNIKFNEKFLNITAVKVDNEAVDFKVDDQAETVEVNDSKTGETTVEIEFDAQLTDTMMGIYPSYYEVNGEKKQIIGTQFESTAARQAFPCIDEPEAKATWNLAIKYDEKPGETILANMPEKECKDGIHYFETTKRMSSYLIAFAFGEMVSKHTKTDDGIKIGVYASPAHKEDELDFALDITKNALEFYEKYYETPYPLPHSWQLGLPDFSAGAMENWGLITYREAFLTLDPKNASLSVKQHNATDITHELAHQWFGDLVTMKWWDDLWLNESFANMMEYVSSDAIHPEWHMWEVFQEKEVPMALNRDAIDGVQPVHVEVEDPADIDAIFDGAIVYAKGSRMLVMVRSMIGDDALRKGLKNYFDAHKYGNAVGDDLWKALGDASGMDVSAVMKSWLNQPGYPVVTAKIVDGNLQLSQKQFFIGEGKDECRQWQIPLNSNYETVPELMKDQTLDLGNYAELKQKNGNKPFVLNVGNNSHFIVKYDEMLLNDILDHVDDLDAISQRELLQDMHLLAKGREISYSALVPLMSHFTKNKSYIVNDALFEIADDLKKFVKPGSEDEKNLRTLFNELSADKYAALGIESKDDDDNDAVLGRPTIVKAALYAKNEKAIKDAHAMFEAHKDQIATIPASVRPYVMMSEVANYGNEDLIKTLLNEYRKTSDGIYQRDLSTALTATSNKAAIQEILKCFKDADTIKPQDLREWYVGLLGNSEAQQATWDWMRDNWNWLIDILGGDMEFHTYVTVTANTFYTKQRYDEFKAFYEPKLDTPGLRREIEMDVNLIKGKVDLVEAEKNAVEQAIANEVK</sequence>
<feature type="binding site" evidence="11">
    <location>
        <position position="312"/>
    </location>
    <ligand>
        <name>Zn(2+)</name>
        <dbReference type="ChEBI" id="CHEBI:29105"/>
        <note>catalytic</note>
    </ligand>
</feature>
<dbReference type="Proteomes" id="UP000051291">
    <property type="component" value="Unassembled WGS sequence"/>
</dbReference>
<dbReference type="InterPro" id="IPR001930">
    <property type="entry name" value="Peptidase_M1"/>
</dbReference>
<comment type="catalytic activity">
    <reaction evidence="1">
        <text>Release of an N-terminal amino acid, Xaa-|-Yaa- from a peptide, amide or arylamide. Xaa is preferably Ala, but may be most amino acids including Pro (slow action). When a terminal hydrophobic residue is followed by a prolyl residue, the two may be released as an intact Xaa-Pro dipeptide.</text>
        <dbReference type="EC" id="3.4.11.2"/>
    </reaction>
</comment>
<evidence type="ECO:0000313" key="18">
    <source>
        <dbReference type="Proteomes" id="UP000051291"/>
    </source>
</evidence>
<keyword evidence="6 11" id="KW-0479">Metal-binding</keyword>
<feature type="domain" description="Peptidase M1 membrane alanine aminopeptidase" evidence="14">
    <location>
        <begin position="217"/>
        <end position="435"/>
    </location>
</feature>
<gene>
    <name evidence="17" type="ORF">FC64_GL000202</name>
</gene>
<evidence type="ECO:0000256" key="11">
    <source>
        <dbReference type="PIRSR" id="PIRSR634016-3"/>
    </source>
</evidence>
<dbReference type="PANTHER" id="PTHR11533">
    <property type="entry name" value="PROTEASE M1 ZINC METALLOPROTEASE"/>
    <property type="match status" value="1"/>
</dbReference>
<feature type="site" description="Transition state stabilizer" evidence="12">
    <location>
        <position position="376"/>
    </location>
</feature>
<evidence type="ECO:0000256" key="8">
    <source>
        <dbReference type="ARBA" id="ARBA00022833"/>
    </source>
</evidence>
<dbReference type="InterPro" id="IPR050344">
    <property type="entry name" value="Peptidase_M1_aminopeptidases"/>
</dbReference>
<evidence type="ECO:0000256" key="6">
    <source>
        <dbReference type="ARBA" id="ARBA00022723"/>
    </source>
</evidence>
<dbReference type="SUPFAM" id="SSF55486">
    <property type="entry name" value="Metalloproteases ('zincins'), catalytic domain"/>
    <property type="match status" value="1"/>
</dbReference>
<dbReference type="PANTHER" id="PTHR11533:SF174">
    <property type="entry name" value="PUROMYCIN-SENSITIVE AMINOPEPTIDASE-RELATED"/>
    <property type="match status" value="1"/>
</dbReference>
<dbReference type="Gene3D" id="2.60.40.1910">
    <property type="match status" value="1"/>
</dbReference>
<dbReference type="GO" id="GO:0016285">
    <property type="term" value="F:alanyl aminopeptidase activity"/>
    <property type="evidence" value="ECO:0007669"/>
    <property type="project" value="UniProtKB-EC"/>
</dbReference>
<evidence type="ECO:0000256" key="1">
    <source>
        <dbReference type="ARBA" id="ARBA00000098"/>
    </source>
</evidence>
<dbReference type="RefSeq" id="WP_057906361.1">
    <property type="nucleotide sequence ID" value="NZ_AYYZ01000012.1"/>
</dbReference>
<dbReference type="InterPro" id="IPR014782">
    <property type="entry name" value="Peptidase_M1_dom"/>
</dbReference>
<reference evidence="17 18" key="1">
    <citation type="journal article" date="2015" name="Genome Announc.">
        <title>Expanding the biotechnology potential of lactobacilli through comparative genomics of 213 strains and associated genera.</title>
        <authorList>
            <person name="Sun Z."/>
            <person name="Harris H.M."/>
            <person name="McCann A."/>
            <person name="Guo C."/>
            <person name="Argimon S."/>
            <person name="Zhang W."/>
            <person name="Yang X."/>
            <person name="Jeffery I.B."/>
            <person name="Cooney J.C."/>
            <person name="Kagawa T.F."/>
            <person name="Liu W."/>
            <person name="Song Y."/>
            <person name="Salvetti E."/>
            <person name="Wrobel A."/>
            <person name="Rasinkangas P."/>
            <person name="Parkhill J."/>
            <person name="Rea M.C."/>
            <person name="O'Sullivan O."/>
            <person name="Ritari J."/>
            <person name="Douillard F.P."/>
            <person name="Paul Ross R."/>
            <person name="Yang R."/>
            <person name="Briner A.E."/>
            <person name="Felis G.E."/>
            <person name="de Vos W.M."/>
            <person name="Barrangou R."/>
            <person name="Klaenhammer T.R."/>
            <person name="Caufield P.W."/>
            <person name="Cui Y."/>
            <person name="Zhang H."/>
            <person name="O'Toole P.W."/>
        </authorList>
    </citation>
    <scope>NUCLEOTIDE SEQUENCE [LARGE SCALE GENOMIC DNA]</scope>
    <source>
        <strain evidence="17 18">DSM 20653</strain>
    </source>
</reference>
<evidence type="ECO:0000256" key="12">
    <source>
        <dbReference type="PIRSR" id="PIRSR634016-4"/>
    </source>
</evidence>
<feature type="binding site" evidence="11">
    <location>
        <position position="289"/>
    </location>
    <ligand>
        <name>Zn(2+)</name>
        <dbReference type="ChEBI" id="CHEBI:29105"/>
        <note>catalytic</note>
    </ligand>
</feature>
<evidence type="ECO:0000256" key="7">
    <source>
        <dbReference type="ARBA" id="ARBA00022801"/>
    </source>
</evidence>
<keyword evidence="7 13" id="KW-0378">Hydrolase</keyword>
<organism evidence="17 18">
    <name type="scientific">Ligilactobacillus araffinosus DSM 20653</name>
    <dbReference type="NCBI Taxonomy" id="1423820"/>
    <lineage>
        <taxon>Bacteria</taxon>
        <taxon>Bacillati</taxon>
        <taxon>Bacillota</taxon>
        <taxon>Bacilli</taxon>
        <taxon>Lactobacillales</taxon>
        <taxon>Lactobacillaceae</taxon>
        <taxon>Ligilactobacillus</taxon>
    </lineage>
</organism>
<comment type="caution">
    <text evidence="17">The sequence shown here is derived from an EMBL/GenBank/DDBJ whole genome shotgun (WGS) entry which is preliminary data.</text>
</comment>
<evidence type="ECO:0000256" key="2">
    <source>
        <dbReference type="ARBA" id="ARBA00010136"/>
    </source>
</evidence>
<feature type="active site" description="Proton acceptor" evidence="10">
    <location>
        <position position="290"/>
    </location>
</feature>
<protein>
    <recommendedName>
        <fullName evidence="13">Aminopeptidase</fullName>
        <ecNumber evidence="13">3.4.11.-</ecNumber>
    </recommendedName>
</protein>
<comment type="cofactor">
    <cofactor evidence="11 13">
        <name>Zn(2+)</name>
        <dbReference type="ChEBI" id="CHEBI:29105"/>
    </cofactor>
    <text evidence="11 13">Binds 1 zinc ion per subunit.</text>
</comment>
<dbReference type="GO" id="GO:0005737">
    <property type="term" value="C:cytoplasm"/>
    <property type="evidence" value="ECO:0007669"/>
    <property type="project" value="TreeGrafter"/>
</dbReference>
<keyword evidence="18" id="KW-1185">Reference proteome</keyword>
<evidence type="ECO:0000256" key="3">
    <source>
        <dbReference type="ARBA" id="ARBA00011245"/>
    </source>
</evidence>
<evidence type="ECO:0000259" key="14">
    <source>
        <dbReference type="Pfam" id="PF01433"/>
    </source>
</evidence>
<feature type="binding site" evidence="11">
    <location>
        <position position="293"/>
    </location>
    <ligand>
        <name>Zn(2+)</name>
        <dbReference type="ChEBI" id="CHEBI:29105"/>
        <note>catalytic</note>
    </ligand>
</feature>
<proteinExistence type="inferred from homology"/>
<dbReference type="InterPro" id="IPR024571">
    <property type="entry name" value="ERAP1-like_C_dom"/>
</dbReference>
<dbReference type="GO" id="GO:0043171">
    <property type="term" value="P:peptide catabolic process"/>
    <property type="evidence" value="ECO:0007669"/>
    <property type="project" value="TreeGrafter"/>
</dbReference>
<name>A0A0R1ZE01_9LACO</name>
<evidence type="ECO:0000259" key="16">
    <source>
        <dbReference type="Pfam" id="PF17900"/>
    </source>
</evidence>